<gene>
    <name evidence="1" type="ORF">C8035_v003512</name>
</gene>
<dbReference type="AlphaFoldDB" id="A0A4R8PV21"/>
<dbReference type="Proteomes" id="UP000295083">
    <property type="component" value="Unassembled WGS sequence"/>
</dbReference>
<keyword evidence="2" id="KW-1185">Reference proteome</keyword>
<comment type="caution">
    <text evidence="1">The sequence shown here is derived from an EMBL/GenBank/DDBJ whole genome shotgun (WGS) entry which is preliminary data.</text>
</comment>
<name>A0A4R8PV21_9PEZI</name>
<sequence>MIRTIIIFNFYNLNINITLIKAINNHKNYNQFYKKLKELVLYKDNFTTLFSPLKVVIIILYFNISLEDDAISRA</sequence>
<proteinExistence type="predicted"/>
<accession>A0A4R8PV21</accession>
<evidence type="ECO:0000313" key="1">
    <source>
        <dbReference type="EMBL" id="TDZ27990.1"/>
    </source>
</evidence>
<dbReference type="EMBL" id="QAPG01001645">
    <property type="protein sequence ID" value="TDZ27990.1"/>
    <property type="molecule type" value="Genomic_DNA"/>
</dbReference>
<evidence type="ECO:0000313" key="2">
    <source>
        <dbReference type="Proteomes" id="UP000295083"/>
    </source>
</evidence>
<protein>
    <submittedName>
        <fullName evidence="1">Uncharacterized protein</fullName>
    </submittedName>
</protein>
<organism evidence="1 2">
    <name type="scientific">Colletotrichum spinosum</name>
    <dbReference type="NCBI Taxonomy" id="1347390"/>
    <lineage>
        <taxon>Eukaryota</taxon>
        <taxon>Fungi</taxon>
        <taxon>Dikarya</taxon>
        <taxon>Ascomycota</taxon>
        <taxon>Pezizomycotina</taxon>
        <taxon>Sordariomycetes</taxon>
        <taxon>Hypocreomycetidae</taxon>
        <taxon>Glomerellales</taxon>
        <taxon>Glomerellaceae</taxon>
        <taxon>Colletotrichum</taxon>
        <taxon>Colletotrichum orbiculare species complex</taxon>
    </lineage>
</organism>
<reference evidence="1 2" key="1">
    <citation type="submission" date="2018-11" db="EMBL/GenBank/DDBJ databases">
        <title>Genome sequence and assembly of Colletotrichum spinosum.</title>
        <authorList>
            <person name="Gan P."/>
            <person name="Shirasu K."/>
        </authorList>
    </citation>
    <scope>NUCLEOTIDE SEQUENCE [LARGE SCALE GENOMIC DNA]</scope>
    <source>
        <strain evidence="1 2">CBS 515.97</strain>
    </source>
</reference>